<dbReference type="PANTHER" id="PTHR24020:SF87">
    <property type="entry name" value="COLLAGEN ALPHA-1(VI) CHAIN-LIKE"/>
    <property type="match status" value="1"/>
</dbReference>
<dbReference type="PRINTS" id="PR00453">
    <property type="entry name" value="VWFADOMAIN"/>
</dbReference>
<dbReference type="Pfam" id="PF00235">
    <property type="entry name" value="Profilin"/>
    <property type="match status" value="1"/>
</dbReference>
<dbReference type="PANTHER" id="PTHR24020">
    <property type="entry name" value="COLLAGEN ALPHA"/>
    <property type="match status" value="1"/>
</dbReference>
<feature type="chain" id="PRO_5042129699" description="VWFA domain-containing protein" evidence="1">
    <location>
        <begin position="28"/>
        <end position="427"/>
    </location>
</feature>
<evidence type="ECO:0000259" key="2">
    <source>
        <dbReference type="PROSITE" id="PS50234"/>
    </source>
</evidence>
<sequence>MSSAWKLTSTKKLLLVLKLVLIISVGGLVSEKTTHFGDRVCVLAEGDTAEAIRLTALEEAFGDEFERSLDLIFIIDRSNSIGEIEFNETKHLISELISFLSERRYISLNNKSTRIAVISFGIQATPEFDGISDEGNQIDACVFEERLNGMKLKNGATNQSRIPMALSRAENIFSSSRHDADRINAKQILWIFFDGAEGVPLFYKGRSSEDWAKDLRDRGVQIFGVGVGAWLKIDIERENRVSELATSNAHYACVETWMEILNKAPEPTQILILLQNGLCKLERDLPNWYQYLTDMKDEKHLMHLAIRSISAKRWAKTAGFGITEKDVIRLGRIMRNPDLQKYTKIKVAGKTYVIDPEEFSKEHIHAINHTRNSRTNEIIWIVKILDYIIVGVAENCENVACREVIQEIYWYLELLIGERMAWSARRE</sequence>
<evidence type="ECO:0000256" key="1">
    <source>
        <dbReference type="SAM" id="SignalP"/>
    </source>
</evidence>
<dbReference type="AlphaFoldDB" id="A0AAD9JLS0"/>
<organism evidence="3 4">
    <name type="scientific">Paralvinella palmiformis</name>
    <dbReference type="NCBI Taxonomy" id="53620"/>
    <lineage>
        <taxon>Eukaryota</taxon>
        <taxon>Metazoa</taxon>
        <taxon>Spiralia</taxon>
        <taxon>Lophotrochozoa</taxon>
        <taxon>Annelida</taxon>
        <taxon>Polychaeta</taxon>
        <taxon>Sedentaria</taxon>
        <taxon>Canalipalpata</taxon>
        <taxon>Terebellida</taxon>
        <taxon>Terebelliformia</taxon>
        <taxon>Alvinellidae</taxon>
        <taxon>Paralvinella</taxon>
    </lineage>
</organism>
<dbReference type="SMART" id="SM00327">
    <property type="entry name" value="VWA"/>
    <property type="match status" value="1"/>
</dbReference>
<dbReference type="CDD" id="cd01450">
    <property type="entry name" value="vWFA_subfamily_ECM"/>
    <property type="match status" value="1"/>
</dbReference>
<proteinExistence type="predicted"/>
<dbReference type="InterPro" id="IPR002035">
    <property type="entry name" value="VWF_A"/>
</dbReference>
<dbReference type="InterPro" id="IPR048278">
    <property type="entry name" value="PFN"/>
</dbReference>
<dbReference type="GO" id="GO:0003779">
    <property type="term" value="F:actin binding"/>
    <property type="evidence" value="ECO:0007669"/>
    <property type="project" value="InterPro"/>
</dbReference>
<dbReference type="Pfam" id="PF00092">
    <property type="entry name" value="VWA"/>
    <property type="match status" value="1"/>
</dbReference>
<dbReference type="InterPro" id="IPR036465">
    <property type="entry name" value="vWFA_dom_sf"/>
</dbReference>
<protein>
    <recommendedName>
        <fullName evidence="2">VWFA domain-containing protein</fullName>
    </recommendedName>
</protein>
<dbReference type="SUPFAM" id="SSF55770">
    <property type="entry name" value="Profilin (actin-binding protein)"/>
    <property type="match status" value="1"/>
</dbReference>
<keyword evidence="1" id="KW-0732">Signal</keyword>
<name>A0AAD9JLS0_9ANNE</name>
<dbReference type="InterPro" id="IPR036140">
    <property type="entry name" value="PFN_sf"/>
</dbReference>
<dbReference type="Proteomes" id="UP001208570">
    <property type="component" value="Unassembled WGS sequence"/>
</dbReference>
<feature type="signal peptide" evidence="1">
    <location>
        <begin position="1"/>
        <end position="27"/>
    </location>
</feature>
<evidence type="ECO:0000313" key="4">
    <source>
        <dbReference type="Proteomes" id="UP001208570"/>
    </source>
</evidence>
<comment type="caution">
    <text evidence="3">The sequence shown here is derived from an EMBL/GenBank/DDBJ whole genome shotgun (WGS) entry which is preliminary data.</text>
</comment>
<dbReference type="PROSITE" id="PS50234">
    <property type="entry name" value="VWFA"/>
    <property type="match status" value="1"/>
</dbReference>
<dbReference type="Gene3D" id="3.30.450.30">
    <property type="entry name" value="Dynein light chain 2a, cytoplasmic"/>
    <property type="match status" value="1"/>
</dbReference>
<keyword evidence="4" id="KW-1185">Reference proteome</keyword>
<dbReference type="EMBL" id="JAODUP010000269">
    <property type="protein sequence ID" value="KAK2154380.1"/>
    <property type="molecule type" value="Genomic_DNA"/>
</dbReference>
<reference evidence="3" key="1">
    <citation type="journal article" date="2023" name="Mol. Biol. Evol.">
        <title>Third-Generation Sequencing Reveals the Adaptive Role of the Epigenome in Three Deep-Sea Polychaetes.</title>
        <authorList>
            <person name="Perez M."/>
            <person name="Aroh O."/>
            <person name="Sun Y."/>
            <person name="Lan Y."/>
            <person name="Juniper S.K."/>
            <person name="Young C.R."/>
            <person name="Angers B."/>
            <person name="Qian P.Y."/>
        </authorList>
    </citation>
    <scope>NUCLEOTIDE SEQUENCE</scope>
    <source>
        <strain evidence="3">P08H-3</strain>
    </source>
</reference>
<accession>A0AAD9JLS0</accession>
<gene>
    <name evidence="3" type="ORF">LSH36_269g01063</name>
</gene>
<dbReference type="Gene3D" id="3.40.50.410">
    <property type="entry name" value="von Willebrand factor, type A domain"/>
    <property type="match status" value="1"/>
</dbReference>
<dbReference type="SUPFAM" id="SSF53300">
    <property type="entry name" value="vWA-like"/>
    <property type="match status" value="1"/>
</dbReference>
<feature type="domain" description="VWFA" evidence="2">
    <location>
        <begin position="70"/>
        <end position="270"/>
    </location>
</feature>
<evidence type="ECO:0000313" key="3">
    <source>
        <dbReference type="EMBL" id="KAK2154380.1"/>
    </source>
</evidence>
<dbReference type="InterPro" id="IPR050525">
    <property type="entry name" value="ECM_Assembly_Org"/>
</dbReference>